<keyword evidence="11 15" id="KW-1133">Transmembrane helix</keyword>
<dbReference type="Gene3D" id="3.30.565.10">
    <property type="entry name" value="Histidine kinase-like ATPase, C-terminal domain"/>
    <property type="match status" value="1"/>
</dbReference>
<keyword evidence="10" id="KW-0067">ATP-binding</keyword>
<dbReference type="InterPro" id="IPR033479">
    <property type="entry name" value="dCache_1"/>
</dbReference>
<sequence length="677" mass="73465">MTIRTIKGRIVLAIVLVGCIPLVIGLVLASMSGMRSLRDVIGGNFQAIAEQAADRLTMLVQSEVQGVRLLASAPLRVRQPVEAANLSYQGDWADSQRLIQERAKEWEKGHDSAAGLLNSELSRFLLETKVRDGDKMVGLLITDRYGALVAASSEPDHYFLSQEPWWEALQAGGLDRVYVSGLIPGQEGSFRSPEETIDIAVPILDDHQHAVIGAIKASYRFDSLFAMIKEIRIGQTGHAMLFDAAGQPLVCPILPRRAHRIPSQLMAMIVSSNPGWGIAEDDGHGATDTVVGYAPVTGLSLPDNSWHVFVRQQPEETYAPIRDQLRNLALIGVVMLGLLWAMGRYVAARIARPIQVLKSGVEAISQGTYDGPLDIKTGDEFEELAVAVHRMADRLQSSRAELESLNAELVHRVEEKTAEITCQMRKLELSERLATLGKVASGIAHEINNPLGIILNRIECMEADAAQAGVPEQVGRDLVTIRTQAERISRVTRSILTFSRGTVSMLKPLDLNCVARTCVAMAGERVAALAVRIDAQLAPEVSPVMGDRDRLETVLLNLINNAIDAVTGCDGQGIITVSTARVPIDGDEWVRISVSDNGPGVPTAILDRIFDPFFTTKPAGQGTGLGLFLSYGIVSDHRGRIEVRNNAVGAVFDVYLPAVAFGNRVHEGASWGLQEKS</sequence>
<evidence type="ECO:0000256" key="15">
    <source>
        <dbReference type="SAM" id="Phobius"/>
    </source>
</evidence>
<keyword evidence="12" id="KW-0902">Two-component regulatory system</keyword>
<name>D8PIW9_9BACT</name>
<keyword evidence="9 18" id="KW-0418">Kinase</keyword>
<dbReference type="SMART" id="SM00304">
    <property type="entry name" value="HAMP"/>
    <property type="match status" value="1"/>
</dbReference>
<dbReference type="Pfam" id="PF00512">
    <property type="entry name" value="HisKA"/>
    <property type="match status" value="1"/>
</dbReference>
<dbReference type="InterPro" id="IPR003660">
    <property type="entry name" value="HAMP_dom"/>
</dbReference>
<keyword evidence="5" id="KW-0597">Phosphoprotein</keyword>
<dbReference type="InterPro" id="IPR003661">
    <property type="entry name" value="HisK_dim/P_dom"/>
</dbReference>
<dbReference type="Pfam" id="PF00672">
    <property type="entry name" value="HAMP"/>
    <property type="match status" value="1"/>
</dbReference>
<evidence type="ECO:0000256" key="7">
    <source>
        <dbReference type="ARBA" id="ARBA00022692"/>
    </source>
</evidence>
<organism evidence="18 19">
    <name type="scientific">Nitrospira defluvii</name>
    <dbReference type="NCBI Taxonomy" id="330214"/>
    <lineage>
        <taxon>Bacteria</taxon>
        <taxon>Pseudomonadati</taxon>
        <taxon>Nitrospirota</taxon>
        <taxon>Nitrospiria</taxon>
        <taxon>Nitrospirales</taxon>
        <taxon>Nitrospiraceae</taxon>
        <taxon>Nitrospira</taxon>
    </lineage>
</organism>
<accession>D8PIW9</accession>
<feature type="domain" description="HAMP" evidence="17">
    <location>
        <begin position="348"/>
        <end position="400"/>
    </location>
</feature>
<keyword evidence="19" id="KW-1185">Reference proteome</keyword>
<dbReference type="EMBL" id="FP929003">
    <property type="protein sequence ID" value="CBK43206.1"/>
    <property type="molecule type" value="Genomic_DNA"/>
</dbReference>
<dbReference type="PRINTS" id="PR00344">
    <property type="entry name" value="BCTRLSENSOR"/>
</dbReference>
<keyword evidence="8" id="KW-0547">Nucleotide-binding</keyword>
<dbReference type="PANTHER" id="PTHR43065">
    <property type="entry name" value="SENSOR HISTIDINE KINASE"/>
    <property type="match status" value="1"/>
</dbReference>
<dbReference type="CDD" id="cd06225">
    <property type="entry name" value="HAMP"/>
    <property type="match status" value="1"/>
</dbReference>
<dbReference type="GO" id="GO:0005886">
    <property type="term" value="C:plasma membrane"/>
    <property type="evidence" value="ECO:0007669"/>
    <property type="project" value="UniProtKB-SubCell"/>
</dbReference>
<gene>
    <name evidence="18" type="ORF">NIDE3521</name>
</gene>
<dbReference type="OrthoDB" id="9781147at2"/>
<dbReference type="SMART" id="SM00387">
    <property type="entry name" value="HATPase_c"/>
    <property type="match status" value="1"/>
</dbReference>
<dbReference type="SMART" id="SM00388">
    <property type="entry name" value="HisKA"/>
    <property type="match status" value="1"/>
</dbReference>
<proteinExistence type="predicted"/>
<dbReference type="InterPro" id="IPR036097">
    <property type="entry name" value="HisK_dim/P_sf"/>
</dbReference>
<feature type="coiled-coil region" evidence="14">
    <location>
        <begin position="388"/>
        <end position="419"/>
    </location>
</feature>
<dbReference type="Proteomes" id="UP000001660">
    <property type="component" value="Chromosome"/>
</dbReference>
<evidence type="ECO:0000259" key="16">
    <source>
        <dbReference type="PROSITE" id="PS50109"/>
    </source>
</evidence>
<dbReference type="PANTHER" id="PTHR43065:SF10">
    <property type="entry name" value="PEROXIDE STRESS-ACTIVATED HISTIDINE KINASE MAK3"/>
    <property type="match status" value="1"/>
</dbReference>
<dbReference type="HOGENOM" id="CLU_405823_0_0_0"/>
<keyword evidence="4" id="KW-1003">Cell membrane</keyword>
<dbReference type="Pfam" id="PF02743">
    <property type="entry name" value="dCache_1"/>
    <property type="match status" value="1"/>
</dbReference>
<dbReference type="GO" id="GO:0000155">
    <property type="term" value="F:phosphorelay sensor kinase activity"/>
    <property type="evidence" value="ECO:0007669"/>
    <property type="project" value="InterPro"/>
</dbReference>
<dbReference type="SUPFAM" id="SSF158472">
    <property type="entry name" value="HAMP domain-like"/>
    <property type="match status" value="1"/>
</dbReference>
<dbReference type="EC" id="2.7.13.3" evidence="3"/>
<dbReference type="InterPro" id="IPR036890">
    <property type="entry name" value="HATPase_C_sf"/>
</dbReference>
<keyword evidence="14" id="KW-0175">Coiled coil</keyword>
<evidence type="ECO:0000256" key="10">
    <source>
        <dbReference type="ARBA" id="ARBA00022840"/>
    </source>
</evidence>
<evidence type="ECO:0000256" key="13">
    <source>
        <dbReference type="ARBA" id="ARBA00023136"/>
    </source>
</evidence>
<evidence type="ECO:0000256" key="5">
    <source>
        <dbReference type="ARBA" id="ARBA00022553"/>
    </source>
</evidence>
<reference evidence="18 19" key="1">
    <citation type="journal article" date="2010" name="Proc. Natl. Acad. Sci. U.S.A.">
        <title>A Nitrospira metagenome illuminates the physiology and evolution of globally important nitrite-oxidizing bacteria.</title>
        <authorList>
            <person name="Lucker S."/>
            <person name="Wagner M."/>
            <person name="Maixner F."/>
            <person name="Pelletier E."/>
            <person name="Koch H."/>
            <person name="Vacherie B."/>
            <person name="Rattei T."/>
            <person name="Sinninghe Damste J."/>
            <person name="Spieck E."/>
            <person name="Le Paslier D."/>
            <person name="Daims H."/>
        </authorList>
    </citation>
    <scope>NUCLEOTIDE SEQUENCE [LARGE SCALE GENOMIC DNA]</scope>
</reference>
<feature type="transmembrane region" description="Helical" evidence="15">
    <location>
        <begin position="6"/>
        <end position="29"/>
    </location>
</feature>
<dbReference type="PROSITE" id="PS50885">
    <property type="entry name" value="HAMP"/>
    <property type="match status" value="1"/>
</dbReference>
<dbReference type="InterPro" id="IPR004358">
    <property type="entry name" value="Sig_transdc_His_kin-like_C"/>
</dbReference>
<evidence type="ECO:0000313" key="18">
    <source>
        <dbReference type="EMBL" id="CBK43206.1"/>
    </source>
</evidence>
<feature type="domain" description="Histidine kinase" evidence="16">
    <location>
        <begin position="442"/>
        <end position="660"/>
    </location>
</feature>
<evidence type="ECO:0000256" key="4">
    <source>
        <dbReference type="ARBA" id="ARBA00022475"/>
    </source>
</evidence>
<protein>
    <recommendedName>
        <fullName evidence="3">histidine kinase</fullName>
        <ecNumber evidence="3">2.7.13.3</ecNumber>
    </recommendedName>
</protein>
<dbReference type="PROSITE" id="PS50109">
    <property type="entry name" value="HIS_KIN"/>
    <property type="match status" value="1"/>
</dbReference>
<dbReference type="STRING" id="330214.NIDE3521"/>
<evidence type="ECO:0000256" key="1">
    <source>
        <dbReference type="ARBA" id="ARBA00000085"/>
    </source>
</evidence>
<dbReference type="Gene3D" id="3.30.450.20">
    <property type="entry name" value="PAS domain"/>
    <property type="match status" value="1"/>
</dbReference>
<evidence type="ECO:0000256" key="14">
    <source>
        <dbReference type="SAM" id="Coils"/>
    </source>
</evidence>
<evidence type="ECO:0000256" key="9">
    <source>
        <dbReference type="ARBA" id="ARBA00022777"/>
    </source>
</evidence>
<comment type="catalytic activity">
    <reaction evidence="1">
        <text>ATP + protein L-histidine = ADP + protein N-phospho-L-histidine.</text>
        <dbReference type="EC" id="2.7.13.3"/>
    </reaction>
</comment>
<evidence type="ECO:0000313" key="19">
    <source>
        <dbReference type="Proteomes" id="UP000001660"/>
    </source>
</evidence>
<dbReference type="Gene3D" id="6.10.340.10">
    <property type="match status" value="1"/>
</dbReference>
<dbReference type="GO" id="GO:0005524">
    <property type="term" value="F:ATP binding"/>
    <property type="evidence" value="ECO:0007669"/>
    <property type="project" value="UniProtKB-KW"/>
</dbReference>
<dbReference type="InterPro" id="IPR005467">
    <property type="entry name" value="His_kinase_dom"/>
</dbReference>
<evidence type="ECO:0000256" key="3">
    <source>
        <dbReference type="ARBA" id="ARBA00012438"/>
    </source>
</evidence>
<evidence type="ECO:0000256" key="11">
    <source>
        <dbReference type="ARBA" id="ARBA00022989"/>
    </source>
</evidence>
<comment type="subcellular location">
    <subcellularLocation>
        <location evidence="2">Cell membrane</location>
        <topology evidence="2">Multi-pass membrane protein</topology>
    </subcellularLocation>
</comment>
<dbReference type="KEGG" id="nde:NIDE3521"/>
<dbReference type="Gene3D" id="1.10.287.130">
    <property type="match status" value="1"/>
</dbReference>
<evidence type="ECO:0000256" key="2">
    <source>
        <dbReference type="ARBA" id="ARBA00004651"/>
    </source>
</evidence>
<dbReference type="CDD" id="cd00082">
    <property type="entry name" value="HisKA"/>
    <property type="match status" value="1"/>
</dbReference>
<dbReference type="SUPFAM" id="SSF47384">
    <property type="entry name" value="Homodimeric domain of signal transducing histidine kinase"/>
    <property type="match status" value="1"/>
</dbReference>
<evidence type="ECO:0000259" key="17">
    <source>
        <dbReference type="PROSITE" id="PS50885"/>
    </source>
</evidence>
<dbReference type="Pfam" id="PF02518">
    <property type="entry name" value="HATPase_c"/>
    <property type="match status" value="1"/>
</dbReference>
<dbReference type="AlphaFoldDB" id="D8PIW9"/>
<dbReference type="SUPFAM" id="SSF55874">
    <property type="entry name" value="ATPase domain of HSP90 chaperone/DNA topoisomerase II/histidine kinase"/>
    <property type="match status" value="1"/>
</dbReference>
<evidence type="ECO:0000256" key="6">
    <source>
        <dbReference type="ARBA" id="ARBA00022679"/>
    </source>
</evidence>
<dbReference type="InterPro" id="IPR003594">
    <property type="entry name" value="HATPase_dom"/>
</dbReference>
<keyword evidence="13 15" id="KW-0472">Membrane</keyword>
<keyword evidence="7 15" id="KW-0812">Transmembrane</keyword>
<keyword evidence="6 18" id="KW-0808">Transferase</keyword>
<dbReference type="eggNOG" id="COG4191">
    <property type="taxonomic scope" value="Bacteria"/>
</dbReference>
<evidence type="ECO:0000256" key="12">
    <source>
        <dbReference type="ARBA" id="ARBA00023012"/>
    </source>
</evidence>
<evidence type="ECO:0000256" key="8">
    <source>
        <dbReference type="ARBA" id="ARBA00022741"/>
    </source>
</evidence>